<dbReference type="AlphaFoldDB" id="A0A6M8B310"/>
<dbReference type="GO" id="GO:0000155">
    <property type="term" value="F:phosphorelay sensor kinase activity"/>
    <property type="evidence" value="ECO:0007669"/>
    <property type="project" value="InterPro"/>
</dbReference>
<dbReference type="NCBIfam" id="TIGR00229">
    <property type="entry name" value="sensory_box"/>
    <property type="match status" value="3"/>
</dbReference>
<dbReference type="PROSITE" id="PS50109">
    <property type="entry name" value="HIS_KIN"/>
    <property type="match status" value="1"/>
</dbReference>
<feature type="domain" description="PAC" evidence="10">
    <location>
        <begin position="382"/>
        <end position="434"/>
    </location>
</feature>
<dbReference type="Proteomes" id="UP000505210">
    <property type="component" value="Chromosome"/>
</dbReference>
<dbReference type="Gene3D" id="3.30.450.20">
    <property type="entry name" value="PAS domain"/>
    <property type="match status" value="3"/>
</dbReference>
<name>A0A6M8B310_9CYAN</name>
<dbReference type="InterPro" id="IPR003018">
    <property type="entry name" value="GAF"/>
</dbReference>
<evidence type="ECO:0000256" key="5">
    <source>
        <dbReference type="ARBA" id="ARBA00022777"/>
    </source>
</evidence>
<evidence type="ECO:0000256" key="6">
    <source>
        <dbReference type="ARBA" id="ARBA00023012"/>
    </source>
</evidence>
<dbReference type="CDD" id="cd00075">
    <property type="entry name" value="HATPase"/>
    <property type="match status" value="1"/>
</dbReference>
<evidence type="ECO:0000259" key="9">
    <source>
        <dbReference type="PROSITE" id="PS50112"/>
    </source>
</evidence>
<reference evidence="11 12" key="1">
    <citation type="submission" date="2020-05" db="EMBL/GenBank/DDBJ databases">
        <title>Complete genome sequence of of a novel Thermoleptolyngbya strain isolated from hot springs of Ganzi, Sichuan China.</title>
        <authorList>
            <person name="Tang J."/>
            <person name="Daroch M."/>
            <person name="Li L."/>
            <person name="Waleron K."/>
            <person name="Waleron M."/>
            <person name="Waleron M."/>
        </authorList>
    </citation>
    <scope>NUCLEOTIDE SEQUENCE [LARGE SCALE GENOMIC DNA]</scope>
    <source>
        <strain evidence="11 12">PKUAC-SCTA183</strain>
    </source>
</reference>
<comment type="catalytic activity">
    <reaction evidence="1">
        <text>ATP + protein L-histidine = ADP + protein N-phospho-L-histidine.</text>
        <dbReference type="EC" id="2.7.13.3"/>
    </reaction>
</comment>
<keyword evidence="5" id="KW-0418">Kinase</keyword>
<dbReference type="Pfam" id="PF02518">
    <property type="entry name" value="HATPase_c"/>
    <property type="match status" value="1"/>
</dbReference>
<dbReference type="PANTHER" id="PTHR43304">
    <property type="entry name" value="PHYTOCHROME-LIKE PROTEIN CPH1"/>
    <property type="match status" value="1"/>
</dbReference>
<dbReference type="PRINTS" id="PR00344">
    <property type="entry name" value="BCTRLSENSOR"/>
</dbReference>
<evidence type="ECO:0000313" key="11">
    <source>
        <dbReference type="EMBL" id="QKD81184.1"/>
    </source>
</evidence>
<dbReference type="KEGG" id="theu:HPC62_02450"/>
<dbReference type="InterPro" id="IPR004358">
    <property type="entry name" value="Sig_transdc_His_kin-like_C"/>
</dbReference>
<dbReference type="EMBL" id="CP053661">
    <property type="protein sequence ID" value="QKD81184.1"/>
    <property type="molecule type" value="Genomic_DNA"/>
</dbReference>
<evidence type="ECO:0000256" key="1">
    <source>
        <dbReference type="ARBA" id="ARBA00000085"/>
    </source>
</evidence>
<dbReference type="SMART" id="SM00091">
    <property type="entry name" value="PAS"/>
    <property type="match status" value="2"/>
</dbReference>
<keyword evidence="6" id="KW-0902">Two-component regulatory system</keyword>
<dbReference type="SUPFAM" id="SSF55874">
    <property type="entry name" value="ATPase domain of HSP90 chaperone/DNA topoisomerase II/histidine kinase"/>
    <property type="match status" value="1"/>
</dbReference>
<dbReference type="InterPro" id="IPR013656">
    <property type="entry name" value="PAS_4"/>
</dbReference>
<dbReference type="PANTHER" id="PTHR43304:SF1">
    <property type="entry name" value="PAC DOMAIN-CONTAINING PROTEIN"/>
    <property type="match status" value="1"/>
</dbReference>
<evidence type="ECO:0000256" key="7">
    <source>
        <dbReference type="SAM" id="MobiDB-lite"/>
    </source>
</evidence>
<dbReference type="Pfam" id="PF08447">
    <property type="entry name" value="PAS_3"/>
    <property type="match status" value="2"/>
</dbReference>
<dbReference type="InterPro" id="IPR036890">
    <property type="entry name" value="HATPase_C_sf"/>
</dbReference>
<dbReference type="Pfam" id="PF00512">
    <property type="entry name" value="HisKA"/>
    <property type="match status" value="1"/>
</dbReference>
<sequence>MSDRPFSLPQPHGLPNPLTPAARALTEDAVPEEPDGLPSHPSGESSLGSHELKLQKLLDSLPVCISYVDANQRCRFMNRTYEVWMERRREDLYGKSVREVIGEAAYQLAAPFIEQALSGKSVHYEAELPYVIGKPRPVSVLLVPDWDETQQVRGYYALVTDISDRKALEHTSKQTVLQLQEVLNRACAAVTSFRLYADLSWDYDYRSPGSEALFGYSAEELMADQQLWMSRLLPDDRQKILTLNQTQLLQGEPVTYEYRFFHKDGSLRWFSSAASSFYSPHDHCWRVTAVDIDISHRKQTEEALRQSQTRLKTAQTVARIGNWEFDLETRRITWSDQMYEIHGLERAQGEPSYAELLQKFVPEDRMRLDAAVSNAIALGQPYVLDLRLSQPNGSIAYLESRGQAEIDASGRVVKLYGTTQDITERKQLEIELKQRSQREQMLNQVIQAIRQSLNLPTIFETAVRETAALLHLSSVSIVKYLASEACWLLQAEYVPPGSPARHRPGLRIPHRGNLLAEQLAQGQLVQLSDNRQAGGSFNQALAAEMPARWLLVPLKIGEAVWGSFSLTRELSLDPWQDWEVEVAQAVADQLAIAIQQSELFHQVQLLNTTLETQVQRRTTQLQQAIDLEARLKRITDKVRDSLDEHQILQTAVTELGMGLGVERCQAGIYDLTTQTLTIYYEYRSHAQMVSSQGLVLPLIDLPEVHRAVLAGQFVQVCCLETLPGLSATGESTPPETAHRERLHREADAADVEVATHLTEQPVALLVCPILHDQQVLGSLWLFKPGQEAFRELETRLVQQVANQCAIALRQSRLYQSAQRQVDELARLNHLKDDFLNTVSHELRSPMSSIKMSAEMLEILLQRKGVFDDPQIRQYFKILQSECDRETRLINDLLDLSRLTANTEPLLLTTLELRSWILHVAEPFVSRARSQQQNLHFHLPTEPLFVTTDFSYLEQVLTELLQNACKYTPTDETICVSARLEDLELEALENSETESAQLLHPASPHYAIHITNTGITIPEPERDRIFEKFYRIPNSDPWKHGGTGLGLALARRRVEQIHGSLSVSGDRHSTTFTIRLPLLPPDLSAEAEE</sequence>
<dbReference type="RefSeq" id="WP_172353599.1">
    <property type="nucleotide sequence ID" value="NZ_CP053661.1"/>
</dbReference>
<dbReference type="SUPFAM" id="SSF55785">
    <property type="entry name" value="PYP-like sensor domain (PAS domain)"/>
    <property type="match status" value="3"/>
</dbReference>
<dbReference type="SUPFAM" id="SSF55781">
    <property type="entry name" value="GAF domain-like"/>
    <property type="match status" value="2"/>
</dbReference>
<evidence type="ECO:0000256" key="3">
    <source>
        <dbReference type="ARBA" id="ARBA00022553"/>
    </source>
</evidence>
<dbReference type="SMART" id="SM00086">
    <property type="entry name" value="PAC"/>
    <property type="match status" value="2"/>
</dbReference>
<evidence type="ECO:0000259" key="8">
    <source>
        <dbReference type="PROSITE" id="PS50109"/>
    </source>
</evidence>
<dbReference type="CDD" id="cd00082">
    <property type="entry name" value="HisKA"/>
    <property type="match status" value="1"/>
</dbReference>
<dbReference type="Pfam" id="PF08448">
    <property type="entry name" value="PAS_4"/>
    <property type="match status" value="1"/>
</dbReference>
<dbReference type="Gene3D" id="1.10.287.130">
    <property type="match status" value="1"/>
</dbReference>
<dbReference type="SMART" id="SM00387">
    <property type="entry name" value="HATPase_c"/>
    <property type="match status" value="1"/>
</dbReference>
<proteinExistence type="predicted"/>
<dbReference type="Gene3D" id="2.10.70.100">
    <property type="match status" value="1"/>
</dbReference>
<dbReference type="InterPro" id="IPR029016">
    <property type="entry name" value="GAF-like_dom_sf"/>
</dbReference>
<evidence type="ECO:0000256" key="4">
    <source>
        <dbReference type="ARBA" id="ARBA00022679"/>
    </source>
</evidence>
<evidence type="ECO:0000256" key="2">
    <source>
        <dbReference type="ARBA" id="ARBA00012438"/>
    </source>
</evidence>
<dbReference type="PROSITE" id="PS50113">
    <property type="entry name" value="PAC"/>
    <property type="match status" value="2"/>
</dbReference>
<feature type="domain" description="Histidine kinase" evidence="8">
    <location>
        <begin position="837"/>
        <end position="1079"/>
    </location>
</feature>
<evidence type="ECO:0000259" key="10">
    <source>
        <dbReference type="PROSITE" id="PS50113"/>
    </source>
</evidence>
<dbReference type="InterPro" id="IPR005467">
    <property type="entry name" value="His_kinase_dom"/>
</dbReference>
<dbReference type="Pfam" id="PF01590">
    <property type="entry name" value="GAF"/>
    <property type="match status" value="2"/>
</dbReference>
<dbReference type="InterPro" id="IPR003594">
    <property type="entry name" value="HATPase_dom"/>
</dbReference>
<keyword evidence="12" id="KW-1185">Reference proteome</keyword>
<keyword evidence="4" id="KW-0808">Transferase</keyword>
<dbReference type="InterPro" id="IPR052162">
    <property type="entry name" value="Sensor_kinase/Photoreceptor"/>
</dbReference>
<keyword evidence="3" id="KW-0597">Phosphoprotein</keyword>
<evidence type="ECO:0000313" key="12">
    <source>
        <dbReference type="Proteomes" id="UP000505210"/>
    </source>
</evidence>
<dbReference type="EC" id="2.7.13.3" evidence="2"/>
<dbReference type="InterPro" id="IPR001610">
    <property type="entry name" value="PAC"/>
</dbReference>
<dbReference type="SUPFAM" id="SSF47384">
    <property type="entry name" value="Homodimeric domain of signal transducing histidine kinase"/>
    <property type="match status" value="1"/>
</dbReference>
<dbReference type="CDD" id="cd00130">
    <property type="entry name" value="PAS"/>
    <property type="match status" value="3"/>
</dbReference>
<dbReference type="Gene3D" id="3.30.450.40">
    <property type="match status" value="2"/>
</dbReference>
<gene>
    <name evidence="11" type="ORF">HPC62_02450</name>
</gene>
<organism evidence="11 12">
    <name type="scientific">Thermoleptolyngbya sichuanensis A183</name>
    <dbReference type="NCBI Taxonomy" id="2737172"/>
    <lineage>
        <taxon>Bacteria</taxon>
        <taxon>Bacillati</taxon>
        <taxon>Cyanobacteriota</taxon>
        <taxon>Cyanophyceae</taxon>
        <taxon>Oculatellales</taxon>
        <taxon>Oculatellaceae</taxon>
        <taxon>Thermoleptolyngbya</taxon>
        <taxon>Thermoleptolyngbya sichuanensis</taxon>
    </lineage>
</organism>
<dbReference type="InterPro" id="IPR035965">
    <property type="entry name" value="PAS-like_dom_sf"/>
</dbReference>
<dbReference type="Gene3D" id="3.30.565.10">
    <property type="entry name" value="Histidine kinase-like ATPase, C-terminal domain"/>
    <property type="match status" value="1"/>
</dbReference>
<feature type="domain" description="PAC" evidence="10">
    <location>
        <begin position="254"/>
        <end position="306"/>
    </location>
</feature>
<protein>
    <recommendedName>
        <fullName evidence="2">histidine kinase</fullName>
        <ecNumber evidence="2">2.7.13.3</ecNumber>
    </recommendedName>
</protein>
<dbReference type="SMART" id="SM00065">
    <property type="entry name" value="GAF"/>
    <property type="match status" value="2"/>
</dbReference>
<dbReference type="SMART" id="SM00388">
    <property type="entry name" value="HisKA"/>
    <property type="match status" value="1"/>
</dbReference>
<dbReference type="InterPro" id="IPR013655">
    <property type="entry name" value="PAS_fold_3"/>
</dbReference>
<dbReference type="InterPro" id="IPR000700">
    <property type="entry name" value="PAS-assoc_C"/>
</dbReference>
<dbReference type="InterPro" id="IPR000014">
    <property type="entry name" value="PAS"/>
</dbReference>
<dbReference type="InterPro" id="IPR036097">
    <property type="entry name" value="HisK_dim/P_sf"/>
</dbReference>
<feature type="domain" description="PAS" evidence="9">
    <location>
        <begin position="175"/>
        <end position="252"/>
    </location>
</feature>
<dbReference type="InterPro" id="IPR003661">
    <property type="entry name" value="HisK_dim/P_dom"/>
</dbReference>
<dbReference type="PROSITE" id="PS50112">
    <property type="entry name" value="PAS"/>
    <property type="match status" value="1"/>
</dbReference>
<feature type="region of interest" description="Disordered" evidence="7">
    <location>
        <begin position="1"/>
        <end position="48"/>
    </location>
</feature>
<accession>A0A6M8B310</accession>